<protein>
    <recommendedName>
        <fullName evidence="1">RNA-directed DNA polymerase</fullName>
        <ecNumber evidence="1">2.7.7.49</ecNumber>
    </recommendedName>
</protein>
<feature type="domain" description="Integrase catalytic" evidence="7">
    <location>
        <begin position="391"/>
        <end position="550"/>
    </location>
</feature>
<dbReference type="FunFam" id="1.10.340.70:FF:000004">
    <property type="entry name" value="Retrovirus-related Pol polyprotein from transposon 297-like Protein"/>
    <property type="match status" value="1"/>
</dbReference>
<dbReference type="GO" id="GO:0015074">
    <property type="term" value="P:DNA integration"/>
    <property type="evidence" value="ECO:0007669"/>
    <property type="project" value="InterPro"/>
</dbReference>
<dbReference type="InterPro" id="IPR043128">
    <property type="entry name" value="Rev_trsase/Diguanyl_cyclase"/>
</dbReference>
<evidence type="ECO:0000256" key="3">
    <source>
        <dbReference type="ARBA" id="ARBA00022759"/>
    </source>
</evidence>
<dbReference type="EC" id="2.7.7.49" evidence="1"/>
<proteinExistence type="predicted"/>
<evidence type="ECO:0000259" key="7">
    <source>
        <dbReference type="PROSITE" id="PS50994"/>
    </source>
</evidence>
<dbReference type="FunFam" id="3.30.70.270:FF:000020">
    <property type="entry name" value="Transposon Tf2-6 polyprotein-like Protein"/>
    <property type="match status" value="1"/>
</dbReference>
<dbReference type="SUPFAM" id="SSF53098">
    <property type="entry name" value="Ribonuclease H-like"/>
    <property type="match status" value="1"/>
</dbReference>
<dbReference type="STRING" id="75913.A0A0K0EWS0"/>
<dbReference type="WBParaSite" id="SVE_0097400.1">
    <property type="protein sequence ID" value="SVE_0097400.1"/>
    <property type="gene ID" value="SVE_0097400"/>
</dbReference>
<dbReference type="Gene3D" id="1.10.340.70">
    <property type="match status" value="1"/>
</dbReference>
<reference evidence="9" key="2">
    <citation type="submission" date="2015-08" db="UniProtKB">
        <authorList>
            <consortium name="WormBaseParasite"/>
        </authorList>
    </citation>
    <scope>IDENTIFICATION</scope>
</reference>
<feature type="region of interest" description="Disordered" evidence="6">
    <location>
        <begin position="566"/>
        <end position="590"/>
    </location>
</feature>
<accession>A0A0K0EWS0</accession>
<dbReference type="GO" id="GO:0042575">
    <property type="term" value="C:DNA polymerase complex"/>
    <property type="evidence" value="ECO:0007669"/>
    <property type="project" value="UniProtKB-ARBA"/>
</dbReference>
<dbReference type="PROSITE" id="PS50994">
    <property type="entry name" value="INTEGRASE"/>
    <property type="match status" value="1"/>
</dbReference>
<dbReference type="Pfam" id="PF17919">
    <property type="entry name" value="RT_RNaseH_2"/>
    <property type="match status" value="1"/>
</dbReference>
<dbReference type="Gene3D" id="3.30.70.270">
    <property type="match status" value="1"/>
</dbReference>
<keyword evidence="5" id="KW-0511">Multifunctional enzyme</keyword>
<dbReference type="InterPro" id="IPR050951">
    <property type="entry name" value="Retrovirus_Pol_polyprotein"/>
</dbReference>
<reference evidence="8" key="1">
    <citation type="submission" date="2014-07" db="EMBL/GenBank/DDBJ databases">
        <authorList>
            <person name="Martin A.A"/>
            <person name="De Silva N."/>
        </authorList>
    </citation>
    <scope>NUCLEOTIDE SEQUENCE</scope>
</reference>
<dbReference type="InterPro" id="IPR012337">
    <property type="entry name" value="RNaseH-like_sf"/>
</dbReference>
<dbReference type="Pfam" id="PF17921">
    <property type="entry name" value="Integrase_H2C2"/>
    <property type="match status" value="1"/>
</dbReference>
<dbReference type="PANTHER" id="PTHR37984:SF5">
    <property type="entry name" value="PROTEIN NYNRIN-LIKE"/>
    <property type="match status" value="1"/>
</dbReference>
<keyword evidence="2" id="KW-0540">Nuclease</keyword>
<name>A0A0K0EWS0_STRVS</name>
<dbReference type="InterPro" id="IPR041588">
    <property type="entry name" value="Integrase_H2C2"/>
</dbReference>
<evidence type="ECO:0000256" key="2">
    <source>
        <dbReference type="ARBA" id="ARBA00022722"/>
    </source>
</evidence>
<evidence type="ECO:0000313" key="9">
    <source>
        <dbReference type="WBParaSite" id="SVE_0097400.1"/>
    </source>
</evidence>
<dbReference type="AlphaFoldDB" id="A0A0K0EWS0"/>
<evidence type="ECO:0000313" key="8">
    <source>
        <dbReference type="Proteomes" id="UP000035680"/>
    </source>
</evidence>
<evidence type="ECO:0000256" key="4">
    <source>
        <dbReference type="ARBA" id="ARBA00022918"/>
    </source>
</evidence>
<dbReference type="InterPro" id="IPR036397">
    <property type="entry name" value="RNaseH_sf"/>
</dbReference>
<keyword evidence="3" id="KW-0378">Hydrolase</keyword>
<dbReference type="FunFam" id="3.10.20.370:FF:000001">
    <property type="entry name" value="Retrovirus-related Pol polyprotein from transposon 17.6-like protein"/>
    <property type="match status" value="1"/>
</dbReference>
<dbReference type="PANTHER" id="PTHR37984">
    <property type="entry name" value="PROTEIN CBG26694"/>
    <property type="match status" value="1"/>
</dbReference>
<dbReference type="GO" id="GO:0004519">
    <property type="term" value="F:endonuclease activity"/>
    <property type="evidence" value="ECO:0007669"/>
    <property type="project" value="UniProtKB-KW"/>
</dbReference>
<keyword evidence="4" id="KW-0695">RNA-directed DNA polymerase</keyword>
<dbReference type="CDD" id="cd09274">
    <property type="entry name" value="RNase_HI_RT_Ty3"/>
    <property type="match status" value="1"/>
</dbReference>
<dbReference type="Pfam" id="PF00665">
    <property type="entry name" value="rve"/>
    <property type="match status" value="1"/>
</dbReference>
<dbReference type="InterPro" id="IPR043502">
    <property type="entry name" value="DNA/RNA_pol_sf"/>
</dbReference>
<dbReference type="InterPro" id="IPR041577">
    <property type="entry name" value="RT_RNaseH_2"/>
</dbReference>
<sequence>MKILQDSGFRINIKKTKIGVRELTYLGMKINEKGISPDERKIEAVKKMPYPKNVSEVRAFRGMLMHYSKFIPNLPILIKPLNDLTRKNIKFKFENKVKECFEELKSILTSSRVLTPYNKNEELIFASDASQFGFGACILHRFKNKEEKPIEFISKSFTKSQLNYSQIEKELVGIINGIYRFKNYLIGRKFTLRTDSQPLKFLLDPDANLPMIMLRRMDRWLYQLRKFDFKAEYIPTEKFGYVDALSRLPLKETMEKELKGKEVIHVIKEICPLNLKEVERKTKEDKELKEISKWLSKDCTTRLKKELKVYEKFRRDLILKEGIIYKEARVLVPKDLQKHILNQLHFGHVGMVRMKLLARGNIFWIGMNKDIENLANNCKTCLEIGAPLKNKFLHPWKLTERIGERMHIDLLGPLDGKMYLAGVDVHSKYPWIIKLKDTSTKTIIGKLEEIFLQWGPPESIVSDNGPNLKSKEMMEFYKSQGIVFIEIPAYHPQSNGVAENLVRRFKTTYKRLKTEGIEKEEIIKTFLKVTRNVPSVATGKSPIEIMCVRKPNFFLKEKQLQREEVKENRVWSRQRMRKDGEKVKLRKRQE</sequence>
<keyword evidence="4" id="KW-0548">Nucleotidyltransferase</keyword>
<dbReference type="InterPro" id="IPR001584">
    <property type="entry name" value="Integrase_cat-core"/>
</dbReference>
<keyword evidence="3" id="KW-0255">Endonuclease</keyword>
<organism evidence="8 9">
    <name type="scientific">Strongyloides venezuelensis</name>
    <name type="common">Threadworm</name>
    <dbReference type="NCBI Taxonomy" id="75913"/>
    <lineage>
        <taxon>Eukaryota</taxon>
        <taxon>Metazoa</taxon>
        <taxon>Ecdysozoa</taxon>
        <taxon>Nematoda</taxon>
        <taxon>Chromadorea</taxon>
        <taxon>Rhabditida</taxon>
        <taxon>Tylenchina</taxon>
        <taxon>Panagrolaimomorpha</taxon>
        <taxon>Strongyloidoidea</taxon>
        <taxon>Strongyloididae</taxon>
        <taxon>Strongyloides</taxon>
    </lineage>
</organism>
<keyword evidence="8" id="KW-1185">Reference proteome</keyword>
<evidence type="ECO:0000256" key="1">
    <source>
        <dbReference type="ARBA" id="ARBA00012493"/>
    </source>
</evidence>
<keyword evidence="4" id="KW-0808">Transferase</keyword>
<evidence type="ECO:0000256" key="6">
    <source>
        <dbReference type="SAM" id="MobiDB-lite"/>
    </source>
</evidence>
<dbReference type="GO" id="GO:0003964">
    <property type="term" value="F:RNA-directed DNA polymerase activity"/>
    <property type="evidence" value="ECO:0007669"/>
    <property type="project" value="UniProtKB-KW"/>
</dbReference>
<dbReference type="GO" id="GO:0003676">
    <property type="term" value="F:nucleic acid binding"/>
    <property type="evidence" value="ECO:0007669"/>
    <property type="project" value="InterPro"/>
</dbReference>
<dbReference type="Proteomes" id="UP000035680">
    <property type="component" value="Unassembled WGS sequence"/>
</dbReference>
<dbReference type="Gene3D" id="3.30.420.10">
    <property type="entry name" value="Ribonuclease H-like superfamily/Ribonuclease H"/>
    <property type="match status" value="1"/>
</dbReference>
<feature type="compositionally biased region" description="Basic and acidic residues" evidence="6">
    <location>
        <begin position="577"/>
        <end position="590"/>
    </location>
</feature>
<evidence type="ECO:0000256" key="5">
    <source>
        <dbReference type="ARBA" id="ARBA00023268"/>
    </source>
</evidence>
<dbReference type="SUPFAM" id="SSF56672">
    <property type="entry name" value="DNA/RNA polymerases"/>
    <property type="match status" value="1"/>
</dbReference>